<evidence type="ECO:0000256" key="1">
    <source>
        <dbReference type="SAM" id="Phobius"/>
    </source>
</evidence>
<proteinExistence type="predicted"/>
<keyword evidence="1" id="KW-0812">Transmembrane</keyword>
<protein>
    <submittedName>
        <fullName evidence="2">Uncharacterized protein</fullName>
    </submittedName>
</protein>
<gene>
    <name evidence="2" type="ORF">IAC76_07525</name>
</gene>
<reference evidence="2" key="1">
    <citation type="submission" date="2020-10" db="EMBL/GenBank/DDBJ databases">
        <authorList>
            <person name="Gilroy R."/>
        </authorList>
    </citation>
    <scope>NUCLEOTIDE SEQUENCE</scope>
    <source>
        <strain evidence="2">10192</strain>
    </source>
</reference>
<organism evidence="2 3">
    <name type="scientific">Candidatus Scatousia excrementipullorum</name>
    <dbReference type="NCBI Taxonomy" id="2840936"/>
    <lineage>
        <taxon>Bacteria</taxon>
        <taxon>Candidatus Scatousia</taxon>
    </lineage>
</organism>
<feature type="transmembrane region" description="Helical" evidence="1">
    <location>
        <begin position="96"/>
        <end position="117"/>
    </location>
</feature>
<sequence>MGRNMVSVSSVNNIISAVSSGVKKPNVFKRLYNSLPNWELASDKLLTHVENFGKKCTSAHQRGILGATALLTQPFIDAKNKDVDDKTRKYSVARTIAKIIAGTMTGVAIRYGCIKAMNWKPFLPSRWQSLTKDVQDQYKNAMGTIVSLVVMLFTNFLIDAPLTKFLTNVMTQNSHEGDKK</sequence>
<feature type="transmembrane region" description="Helical" evidence="1">
    <location>
        <begin position="137"/>
        <end position="158"/>
    </location>
</feature>
<dbReference type="EMBL" id="JADIND010000167">
    <property type="protein sequence ID" value="MBO8431222.1"/>
    <property type="molecule type" value="Genomic_DNA"/>
</dbReference>
<evidence type="ECO:0000313" key="2">
    <source>
        <dbReference type="EMBL" id="MBO8431222.1"/>
    </source>
</evidence>
<keyword evidence="1" id="KW-0472">Membrane</keyword>
<evidence type="ECO:0000313" key="3">
    <source>
        <dbReference type="Proteomes" id="UP000823632"/>
    </source>
</evidence>
<name>A0A9D9DNM5_9BACT</name>
<dbReference type="Proteomes" id="UP000823632">
    <property type="component" value="Unassembled WGS sequence"/>
</dbReference>
<dbReference type="AlphaFoldDB" id="A0A9D9DNM5"/>
<reference evidence="2" key="2">
    <citation type="journal article" date="2021" name="PeerJ">
        <title>Extensive microbial diversity within the chicken gut microbiome revealed by metagenomics and culture.</title>
        <authorList>
            <person name="Gilroy R."/>
            <person name="Ravi A."/>
            <person name="Getino M."/>
            <person name="Pursley I."/>
            <person name="Horton D.L."/>
            <person name="Alikhan N.F."/>
            <person name="Baker D."/>
            <person name="Gharbi K."/>
            <person name="Hall N."/>
            <person name="Watson M."/>
            <person name="Adriaenssens E.M."/>
            <person name="Foster-Nyarko E."/>
            <person name="Jarju S."/>
            <person name="Secka A."/>
            <person name="Antonio M."/>
            <person name="Oren A."/>
            <person name="Chaudhuri R.R."/>
            <person name="La Ragione R."/>
            <person name="Hildebrand F."/>
            <person name="Pallen M.J."/>
        </authorList>
    </citation>
    <scope>NUCLEOTIDE SEQUENCE</scope>
    <source>
        <strain evidence="2">10192</strain>
    </source>
</reference>
<keyword evidence="1" id="KW-1133">Transmembrane helix</keyword>
<accession>A0A9D9DNM5</accession>
<comment type="caution">
    <text evidence="2">The sequence shown here is derived from an EMBL/GenBank/DDBJ whole genome shotgun (WGS) entry which is preliminary data.</text>
</comment>